<protein>
    <submittedName>
        <fullName evidence="1">Uncharacterized protein</fullName>
    </submittedName>
</protein>
<sequence>MSDIEDPTPERPSAPAVGDGLLERVEVIEAQPLDQRAAQFEQVHDELLAELQRGDHGAA</sequence>
<name>A0ABY4FZ25_9MICO</name>
<evidence type="ECO:0000313" key="1">
    <source>
        <dbReference type="EMBL" id="UOQ61560.1"/>
    </source>
</evidence>
<dbReference type="Proteomes" id="UP000831775">
    <property type="component" value="Chromosome"/>
</dbReference>
<proteinExistence type="predicted"/>
<reference evidence="1 2" key="1">
    <citation type="submission" date="2022-04" db="EMBL/GenBank/DDBJ databases">
        <title>Leucobacter sp. isolated from rhizosphere of onion.</title>
        <authorList>
            <person name="Won M."/>
            <person name="Lee C.-M."/>
            <person name="Woen H.-Y."/>
            <person name="Kwon S.-W."/>
        </authorList>
    </citation>
    <scope>NUCLEOTIDE SEQUENCE [LARGE SCALE GENOMIC DNA]</scope>
    <source>
        <strain evidence="1 2">H25R-14</strain>
    </source>
</reference>
<dbReference type="EMBL" id="CP095043">
    <property type="protein sequence ID" value="UOQ61560.1"/>
    <property type="molecule type" value="Genomic_DNA"/>
</dbReference>
<dbReference type="RefSeq" id="WP_244688122.1">
    <property type="nucleotide sequence ID" value="NZ_CP095043.1"/>
</dbReference>
<evidence type="ECO:0000313" key="2">
    <source>
        <dbReference type="Proteomes" id="UP000831775"/>
    </source>
</evidence>
<keyword evidence="2" id="KW-1185">Reference proteome</keyword>
<accession>A0ABY4FZ25</accession>
<organism evidence="1 2">
    <name type="scientific">Leucobacter rhizosphaerae</name>
    <dbReference type="NCBI Taxonomy" id="2932245"/>
    <lineage>
        <taxon>Bacteria</taxon>
        <taxon>Bacillati</taxon>
        <taxon>Actinomycetota</taxon>
        <taxon>Actinomycetes</taxon>
        <taxon>Micrococcales</taxon>
        <taxon>Microbacteriaceae</taxon>
        <taxon>Leucobacter</taxon>
    </lineage>
</organism>
<gene>
    <name evidence="1" type="ORF">MUN76_06265</name>
</gene>